<dbReference type="GO" id="GO:0008191">
    <property type="term" value="F:metalloendopeptidase inhibitor activity"/>
    <property type="evidence" value="ECO:0007669"/>
    <property type="project" value="UniProtKB-UniRule"/>
</dbReference>
<comment type="similarity">
    <text evidence="1 4">Belongs to the protease inhibitor I47 (latexin) family.</text>
</comment>
<evidence type="ECO:0000259" key="5">
    <source>
        <dbReference type="PROSITE" id="PS52033"/>
    </source>
</evidence>
<gene>
    <name evidence="6" type="ORF">PHYPO_G00118860</name>
</gene>
<accession>A0A5N5KYX9</accession>
<comment type="caution">
    <text evidence="6">The sequence shown here is derived from an EMBL/GenBank/DDBJ whole genome shotgun (WGS) entry which is preliminary data.</text>
</comment>
<keyword evidence="7" id="KW-1185">Reference proteome</keyword>
<evidence type="ECO:0000256" key="3">
    <source>
        <dbReference type="ARBA" id="ARBA00022737"/>
    </source>
</evidence>
<keyword evidence="2 4" id="KW-0646">Protease inhibitor</keyword>
<proteinExistence type="inferred from homology"/>
<dbReference type="PANTHER" id="PTHR28591">
    <property type="entry name" value="LATEXIN"/>
    <property type="match status" value="1"/>
</dbReference>
<name>A0A5N5KYX9_PANHP</name>
<evidence type="ECO:0000256" key="2">
    <source>
        <dbReference type="ARBA" id="ARBA00022690"/>
    </source>
</evidence>
<dbReference type="Gene3D" id="3.10.450.10">
    <property type="match status" value="2"/>
</dbReference>
<dbReference type="Pfam" id="PF06907">
    <property type="entry name" value="LXN"/>
    <property type="match status" value="1"/>
</dbReference>
<evidence type="ECO:0000256" key="4">
    <source>
        <dbReference type="PROSITE-ProRule" id="PRU01377"/>
    </source>
</evidence>
<protein>
    <recommendedName>
        <fullName evidence="5">Cystatin LXN-type domain-containing protein</fullName>
    </recommendedName>
</protein>
<feature type="domain" description="Cystatin LXN-type" evidence="5">
    <location>
        <begin position="198"/>
        <end position="301"/>
    </location>
</feature>
<sequence length="301" mass="34113">MLILPSFVNILVQFPHFTSETAPLLRVSSCFFVIYSSPMTRTPDTGSQTEVDCPSSCAFAFPNSTSTMDSVDQDGLNMTSRELNPKFFEASRAGQAIQHYINTIHGSPFRLYVVTQIHKARTEDMGESGMKYILEFSVKDTVGQSSEGRCSAEVLYPKGETQRPPQVQFSCDGLPRLNTSDKEQAFYQKYSANTNPVTATYLPDSYGHIEPDMFPFWHLGWLAASFVMLNESSENTRYNMAQVAKIKQLKSEDDQLHFEYEVLLHDMVSQEIIRWKLLITWSPAKSIKVVESELLPQCHCN</sequence>
<dbReference type="GO" id="GO:0005615">
    <property type="term" value="C:extracellular space"/>
    <property type="evidence" value="ECO:0007669"/>
    <property type="project" value="TreeGrafter"/>
</dbReference>
<dbReference type="EMBL" id="VFJC01000022">
    <property type="protein sequence ID" value="KAB5535540.1"/>
    <property type="molecule type" value="Genomic_DNA"/>
</dbReference>
<organism evidence="6 7">
    <name type="scientific">Pangasianodon hypophthalmus</name>
    <name type="common">Striped catfish</name>
    <name type="synonym">Helicophagus hypophthalmus</name>
    <dbReference type="NCBI Taxonomy" id="310915"/>
    <lineage>
        <taxon>Eukaryota</taxon>
        <taxon>Metazoa</taxon>
        <taxon>Chordata</taxon>
        <taxon>Craniata</taxon>
        <taxon>Vertebrata</taxon>
        <taxon>Euteleostomi</taxon>
        <taxon>Actinopterygii</taxon>
        <taxon>Neopterygii</taxon>
        <taxon>Teleostei</taxon>
        <taxon>Ostariophysi</taxon>
        <taxon>Siluriformes</taxon>
        <taxon>Pangasiidae</taxon>
        <taxon>Pangasianodon</taxon>
    </lineage>
</organism>
<evidence type="ECO:0000313" key="6">
    <source>
        <dbReference type="EMBL" id="KAB5535540.1"/>
    </source>
</evidence>
<dbReference type="InterPro" id="IPR046350">
    <property type="entry name" value="Cystatin_sf"/>
</dbReference>
<dbReference type="PANTHER" id="PTHR28591:SF1">
    <property type="entry name" value="LATEXIN"/>
    <property type="match status" value="1"/>
</dbReference>
<dbReference type="PROSITE" id="PS52033">
    <property type="entry name" value="CYSTATIN_LXN"/>
    <property type="match status" value="2"/>
</dbReference>
<reference evidence="6 7" key="1">
    <citation type="submission" date="2019-06" db="EMBL/GenBank/DDBJ databases">
        <title>A chromosome-scale genome assembly of the striped catfish, Pangasianodon hypophthalmus.</title>
        <authorList>
            <person name="Wen M."/>
            <person name="Zahm M."/>
            <person name="Roques C."/>
            <person name="Cabau C."/>
            <person name="Klopp C."/>
            <person name="Donnadieu C."/>
            <person name="Jouanno E."/>
            <person name="Avarre J.-C."/>
            <person name="Campet M."/>
            <person name="Ha T.T.T."/>
            <person name="Dugue R."/>
            <person name="Lampietro C."/>
            <person name="Louis A."/>
            <person name="Herpin A."/>
            <person name="Echchiki A."/>
            <person name="Berthelot C."/>
            <person name="Parey E."/>
            <person name="Roest-Crollius H."/>
            <person name="Braasch I."/>
            <person name="Postlethwait J."/>
            <person name="Bobe J."/>
            <person name="Montfort J."/>
            <person name="Bouchez O."/>
            <person name="Begum T."/>
            <person name="Schartl M."/>
            <person name="Guiguen Y."/>
        </authorList>
    </citation>
    <scope>NUCLEOTIDE SEQUENCE [LARGE SCALE GENOMIC DNA]</scope>
    <source>
        <strain evidence="6 7">Indonesia</strain>
        <tissue evidence="6">Blood</tissue>
    </source>
</reference>
<dbReference type="Proteomes" id="UP000327468">
    <property type="component" value="Chromosome 21"/>
</dbReference>
<feature type="domain" description="Cystatin LXN-type" evidence="5">
    <location>
        <begin position="79"/>
        <end position="184"/>
    </location>
</feature>
<dbReference type="AlphaFoldDB" id="A0A5N5KYX9"/>
<dbReference type="FunFam" id="3.10.450.10:FF:000007">
    <property type="entry name" value="latexin"/>
    <property type="match status" value="1"/>
</dbReference>
<dbReference type="InterPro" id="IPR009684">
    <property type="entry name" value="Latexin"/>
</dbReference>
<evidence type="ECO:0000313" key="7">
    <source>
        <dbReference type="Proteomes" id="UP000327468"/>
    </source>
</evidence>
<keyword evidence="3" id="KW-0677">Repeat</keyword>
<dbReference type="InterPro" id="IPR049897">
    <property type="entry name" value="CYSTATIN_LXN"/>
</dbReference>
<dbReference type="SUPFAM" id="SSF54403">
    <property type="entry name" value="Cystatin/monellin"/>
    <property type="match status" value="2"/>
</dbReference>
<evidence type="ECO:0000256" key="1">
    <source>
        <dbReference type="ARBA" id="ARBA00010083"/>
    </source>
</evidence>